<name>A0ABR1KAY3_9AGAR</name>
<gene>
    <name evidence="5" type="ORF">VKT23_000764</name>
</gene>
<evidence type="ECO:0000256" key="2">
    <source>
        <dbReference type="PROSITE-ProRule" id="PRU00035"/>
    </source>
</evidence>
<dbReference type="InterPro" id="IPR036427">
    <property type="entry name" value="Bromodomain-like_sf"/>
</dbReference>
<dbReference type="PROSITE" id="PS50014">
    <property type="entry name" value="BROMODOMAIN_2"/>
    <property type="match status" value="1"/>
</dbReference>
<dbReference type="CDD" id="cd04369">
    <property type="entry name" value="Bromodomain"/>
    <property type="match status" value="1"/>
</dbReference>
<feature type="compositionally biased region" description="Low complexity" evidence="3">
    <location>
        <begin position="386"/>
        <end position="395"/>
    </location>
</feature>
<evidence type="ECO:0000259" key="4">
    <source>
        <dbReference type="PROSITE" id="PS50014"/>
    </source>
</evidence>
<evidence type="ECO:0000256" key="1">
    <source>
        <dbReference type="ARBA" id="ARBA00023117"/>
    </source>
</evidence>
<comment type="caution">
    <text evidence="5">The sequence shown here is derived from an EMBL/GenBank/DDBJ whole genome shotgun (WGS) entry which is preliminary data.</text>
</comment>
<feature type="region of interest" description="Disordered" evidence="3">
    <location>
        <begin position="342"/>
        <end position="431"/>
    </location>
</feature>
<proteinExistence type="predicted"/>
<evidence type="ECO:0000313" key="5">
    <source>
        <dbReference type="EMBL" id="KAK7472651.1"/>
    </source>
</evidence>
<dbReference type="SUPFAM" id="SSF47370">
    <property type="entry name" value="Bromodomain"/>
    <property type="match status" value="1"/>
</dbReference>
<sequence>MDEEFQESLSVDDVDSLPDSTNEDASKKRSGSGLTLVLPSLKSLKANRSVKKSKSSASNYFADPIIQEKKAPRPVKLKPLKEVLTKLIAQIKKKDDYAFFLHPVDTSQVQGYSDVVKHPMDFGTMSNKVNRGKYRSLEEFANDFRLVISNAKLFNPPGTIYYTEAERIDAWGSDHIAKAASTVIQYETNWNIEVDGDGDDNINIEDDVDMSVGVTNAMDGDAPSFAGTPPTAGPSRRSTRGPYKKTENTNTSKVSESIDVDGRLPGSKDGLGAFPPGSDWAKTMLDLKLKGKKYKTKKERLRVEKEGPPVCADGSIDYYNMEDPFSILSALVPDNLARPLLTPLYPPTSQPPTQRQPSYDFSASQTPQPPPSSIFPSAINAPLLRSSTTAESSSSNAKTRHWTIVRNASSRGKTKDKEDDRDDSGDLPEWKVPREAHAVDFGSLALLAGELAEEMQRRGLTGDDEENSFRMIRDSLDCETISKQPSSKDPRTGVVPESSYFNSVRAAEAEDYIRDVVYGGVDGLAYARSIAEFVKPAEGMNLSHNLWLAHWTQENVLDPLTNGRHSLLRKTALLLALRTKRKYQASDEVSLQLSRSLDVFPNATQSIQTLLQIRTHKIDMGALIKVPDELFQSEQVWFGREIKAKQMAAKTDSSGEPVSFELESTADLDQVLAHVADAISSCSQSTMTSVKVEDSEASEDPVMRKIRLNLLALSKRAPIDTIAEVPKDLVPEHIRQYIPTVETS</sequence>
<dbReference type="Gene3D" id="1.20.920.10">
    <property type="entry name" value="Bromodomain-like"/>
    <property type="match status" value="1"/>
</dbReference>
<feature type="region of interest" description="Disordered" evidence="3">
    <location>
        <begin position="215"/>
        <end position="277"/>
    </location>
</feature>
<feature type="domain" description="Bromo" evidence="4">
    <location>
        <begin position="92"/>
        <end position="162"/>
    </location>
</feature>
<dbReference type="EMBL" id="JBANRG010000001">
    <property type="protein sequence ID" value="KAK7472651.1"/>
    <property type="molecule type" value="Genomic_DNA"/>
</dbReference>
<evidence type="ECO:0000313" key="6">
    <source>
        <dbReference type="Proteomes" id="UP001498398"/>
    </source>
</evidence>
<dbReference type="InterPro" id="IPR001487">
    <property type="entry name" value="Bromodomain"/>
</dbReference>
<feature type="compositionally biased region" description="Acidic residues" evidence="3">
    <location>
        <begin position="1"/>
        <end position="16"/>
    </location>
</feature>
<keyword evidence="1 2" id="KW-0103">Bromodomain</keyword>
<dbReference type="PRINTS" id="PR00503">
    <property type="entry name" value="BROMODOMAIN"/>
</dbReference>
<dbReference type="SMART" id="SM00297">
    <property type="entry name" value="BROMO"/>
    <property type="match status" value="1"/>
</dbReference>
<dbReference type="Pfam" id="PF00439">
    <property type="entry name" value="Bromodomain"/>
    <property type="match status" value="1"/>
</dbReference>
<dbReference type="PANTHER" id="PTHR22881:SF27">
    <property type="entry name" value="BROMODOMAIN CONTAINING 7_9"/>
    <property type="match status" value="1"/>
</dbReference>
<organism evidence="5 6">
    <name type="scientific">Marasmiellus scandens</name>
    <dbReference type="NCBI Taxonomy" id="2682957"/>
    <lineage>
        <taxon>Eukaryota</taxon>
        <taxon>Fungi</taxon>
        <taxon>Dikarya</taxon>
        <taxon>Basidiomycota</taxon>
        <taxon>Agaricomycotina</taxon>
        <taxon>Agaricomycetes</taxon>
        <taxon>Agaricomycetidae</taxon>
        <taxon>Agaricales</taxon>
        <taxon>Marasmiineae</taxon>
        <taxon>Omphalotaceae</taxon>
        <taxon>Marasmiellus</taxon>
    </lineage>
</organism>
<feature type="compositionally biased region" description="Low complexity" evidence="3">
    <location>
        <begin position="351"/>
        <end position="366"/>
    </location>
</feature>
<keyword evidence="6" id="KW-1185">Reference proteome</keyword>
<dbReference type="Proteomes" id="UP001498398">
    <property type="component" value="Unassembled WGS sequence"/>
</dbReference>
<dbReference type="PANTHER" id="PTHR22881">
    <property type="entry name" value="BROMODOMAIN CONTAINING PROTEIN"/>
    <property type="match status" value="1"/>
</dbReference>
<evidence type="ECO:0000256" key="3">
    <source>
        <dbReference type="SAM" id="MobiDB-lite"/>
    </source>
</evidence>
<dbReference type="InterPro" id="IPR051831">
    <property type="entry name" value="Bromodomain_contain_prot"/>
</dbReference>
<reference evidence="5 6" key="1">
    <citation type="submission" date="2024-01" db="EMBL/GenBank/DDBJ databases">
        <title>A draft genome for the cacao thread blight pathogen Marasmiellus scandens.</title>
        <authorList>
            <person name="Baruah I.K."/>
            <person name="Leung J."/>
            <person name="Bukari Y."/>
            <person name="Amoako-Attah I."/>
            <person name="Meinhardt L.W."/>
            <person name="Bailey B.A."/>
            <person name="Cohen S.P."/>
        </authorList>
    </citation>
    <scope>NUCLEOTIDE SEQUENCE [LARGE SCALE GENOMIC DNA]</scope>
    <source>
        <strain evidence="5 6">GH-19</strain>
    </source>
</reference>
<accession>A0ABR1KAY3</accession>
<feature type="region of interest" description="Disordered" evidence="3">
    <location>
        <begin position="1"/>
        <end position="32"/>
    </location>
</feature>
<protein>
    <recommendedName>
        <fullName evidence="4">Bromo domain-containing protein</fullName>
    </recommendedName>
</protein>